<name>A0A1G7P914_9LACT</name>
<feature type="transmembrane region" description="Helical" evidence="6">
    <location>
        <begin position="21"/>
        <end position="39"/>
    </location>
</feature>
<organism evidence="8 9">
    <name type="scientific">Facklamia miroungae</name>
    <dbReference type="NCBI Taxonomy" id="120956"/>
    <lineage>
        <taxon>Bacteria</taxon>
        <taxon>Bacillati</taxon>
        <taxon>Bacillota</taxon>
        <taxon>Bacilli</taxon>
        <taxon>Lactobacillales</taxon>
        <taxon>Aerococcaceae</taxon>
        <taxon>Facklamia</taxon>
    </lineage>
</organism>
<keyword evidence="6" id="KW-0812">Transmembrane</keyword>
<keyword evidence="4 5" id="KW-0720">Serine protease</keyword>
<dbReference type="InterPro" id="IPR036365">
    <property type="entry name" value="PGBD-like_sf"/>
</dbReference>
<dbReference type="SUPFAM" id="SSF47090">
    <property type="entry name" value="PGBD-like"/>
    <property type="match status" value="1"/>
</dbReference>
<dbReference type="EMBL" id="FNCK01000001">
    <property type="protein sequence ID" value="SDF82089.1"/>
    <property type="molecule type" value="Genomic_DNA"/>
</dbReference>
<feature type="domain" description="PDZ" evidence="7">
    <location>
        <begin position="115"/>
        <end position="183"/>
    </location>
</feature>
<accession>A0A1G7P914</accession>
<evidence type="ECO:0000256" key="2">
    <source>
        <dbReference type="ARBA" id="ARBA00022670"/>
    </source>
</evidence>
<dbReference type="InterPro" id="IPR005151">
    <property type="entry name" value="Tail-specific_protease"/>
</dbReference>
<dbReference type="InterPro" id="IPR055210">
    <property type="entry name" value="CtpA/B_N"/>
</dbReference>
<evidence type="ECO:0000256" key="1">
    <source>
        <dbReference type="ARBA" id="ARBA00009179"/>
    </source>
</evidence>
<dbReference type="InterPro" id="IPR001478">
    <property type="entry name" value="PDZ"/>
</dbReference>
<dbReference type="InterPro" id="IPR029045">
    <property type="entry name" value="ClpP/crotonase-like_dom_sf"/>
</dbReference>
<evidence type="ECO:0000313" key="8">
    <source>
        <dbReference type="EMBL" id="SDF82089.1"/>
    </source>
</evidence>
<dbReference type="CDD" id="cd07560">
    <property type="entry name" value="Peptidase_S41_CPP"/>
    <property type="match status" value="1"/>
</dbReference>
<sequence length="493" mass="54905">MISNHKFIKRKNKKQNQWYKDTWFRLFLILSVLGIVVYFKTLPISARGGLFETPTIEKEDQLTKEDLAVIQEVYNSLQINYIEELDKNKLIEGALKGMVEAVDDPYSEFLNPSEMTPFDDSLEGSFTGIGVQFMLKEGLPTVIAPVDGTPAAKAGIKANDIFLTANGVELQGLDTSEIVQHIRGPLGSEITLTVKRGDSTFDVTMTREEIPLTTVTAEQDADHKQIGVVKVSQFASSTYDEMVAAVKELRSKGADRFIFDFRYNPGGMLETALQVSNMFLEDDQVIMQTDDRLSEPIEYLASDERYGSFQITEPYVLLIDEGSASASEILAAAIKENTDAPVIGVTSFGKGTVQRMISESDYGELKLTVAKWLTPSGGWIHEKGIEPDEKVETPEVANAIMLNQEEDLKMGDASEYVHSASLMLQALGYQEEVSAYFSPEMEEAIKKFQKDQQIEETGIIDSTTSDKLVDEIRTFLEKEDPQYQAAVKVLLGD</sequence>
<dbReference type="PANTHER" id="PTHR32060:SF30">
    <property type="entry name" value="CARBOXY-TERMINAL PROCESSING PROTEASE CTPA"/>
    <property type="match status" value="1"/>
</dbReference>
<dbReference type="AlphaFoldDB" id="A0A1G7P914"/>
<evidence type="ECO:0000256" key="5">
    <source>
        <dbReference type="RuleBase" id="RU004404"/>
    </source>
</evidence>
<evidence type="ECO:0000256" key="6">
    <source>
        <dbReference type="SAM" id="Phobius"/>
    </source>
</evidence>
<dbReference type="SUPFAM" id="SSF52096">
    <property type="entry name" value="ClpP/crotonase"/>
    <property type="match status" value="1"/>
</dbReference>
<evidence type="ECO:0000259" key="7">
    <source>
        <dbReference type="PROSITE" id="PS50106"/>
    </source>
</evidence>
<dbReference type="PROSITE" id="PS50106">
    <property type="entry name" value="PDZ"/>
    <property type="match status" value="1"/>
</dbReference>
<dbReference type="RefSeq" id="WP_090288851.1">
    <property type="nucleotide sequence ID" value="NZ_FNCK01000001.1"/>
</dbReference>
<gene>
    <name evidence="8" type="ORF">SAMN05421791_101146</name>
</gene>
<reference evidence="8 9" key="1">
    <citation type="submission" date="2016-10" db="EMBL/GenBank/DDBJ databases">
        <authorList>
            <person name="de Groot N.N."/>
        </authorList>
    </citation>
    <scope>NUCLEOTIDE SEQUENCE [LARGE SCALE GENOMIC DNA]</scope>
    <source>
        <strain evidence="8 9">ATCC BAA-466</strain>
    </source>
</reference>
<protein>
    <submittedName>
        <fullName evidence="8">Carboxyl-terminal processing protease</fullName>
    </submittedName>
</protein>
<dbReference type="GO" id="GO:0006508">
    <property type="term" value="P:proteolysis"/>
    <property type="evidence" value="ECO:0007669"/>
    <property type="project" value="UniProtKB-KW"/>
</dbReference>
<dbReference type="SMART" id="SM00245">
    <property type="entry name" value="TSPc"/>
    <property type="match status" value="1"/>
</dbReference>
<dbReference type="CDD" id="cd06782">
    <property type="entry name" value="cpPDZ_CPP-like"/>
    <property type="match status" value="1"/>
</dbReference>
<dbReference type="GO" id="GO:0007165">
    <property type="term" value="P:signal transduction"/>
    <property type="evidence" value="ECO:0007669"/>
    <property type="project" value="TreeGrafter"/>
</dbReference>
<dbReference type="InterPro" id="IPR036034">
    <property type="entry name" value="PDZ_sf"/>
</dbReference>
<keyword evidence="3 5" id="KW-0378">Hydrolase</keyword>
<dbReference type="Pfam" id="PF01471">
    <property type="entry name" value="PG_binding_1"/>
    <property type="match status" value="1"/>
</dbReference>
<keyword evidence="2 5" id="KW-0645">Protease</keyword>
<dbReference type="SMART" id="SM00228">
    <property type="entry name" value="PDZ"/>
    <property type="match status" value="1"/>
</dbReference>
<evidence type="ECO:0000256" key="4">
    <source>
        <dbReference type="ARBA" id="ARBA00022825"/>
    </source>
</evidence>
<dbReference type="Gene3D" id="3.90.226.10">
    <property type="entry name" value="2-enoyl-CoA Hydratase, Chain A, domain 1"/>
    <property type="match status" value="1"/>
</dbReference>
<dbReference type="SUPFAM" id="SSF50156">
    <property type="entry name" value="PDZ domain-like"/>
    <property type="match status" value="1"/>
</dbReference>
<dbReference type="GO" id="GO:0004175">
    <property type="term" value="F:endopeptidase activity"/>
    <property type="evidence" value="ECO:0007669"/>
    <property type="project" value="TreeGrafter"/>
</dbReference>
<keyword evidence="9" id="KW-1185">Reference proteome</keyword>
<dbReference type="Gene3D" id="2.30.42.10">
    <property type="match status" value="1"/>
</dbReference>
<dbReference type="InterPro" id="IPR004447">
    <property type="entry name" value="Peptidase_S41A"/>
</dbReference>
<dbReference type="Pfam" id="PF03572">
    <property type="entry name" value="Peptidase_S41"/>
    <property type="match status" value="1"/>
</dbReference>
<dbReference type="Gene3D" id="3.30.750.44">
    <property type="match status" value="1"/>
</dbReference>
<dbReference type="NCBIfam" id="TIGR00225">
    <property type="entry name" value="prc"/>
    <property type="match status" value="1"/>
</dbReference>
<dbReference type="InterPro" id="IPR002477">
    <property type="entry name" value="Peptidoglycan-bd-like"/>
</dbReference>
<keyword evidence="6" id="KW-1133">Transmembrane helix</keyword>
<dbReference type="InterPro" id="IPR041489">
    <property type="entry name" value="PDZ_6"/>
</dbReference>
<comment type="similarity">
    <text evidence="1 5">Belongs to the peptidase S41A family.</text>
</comment>
<dbReference type="Pfam" id="PF17820">
    <property type="entry name" value="PDZ_6"/>
    <property type="match status" value="1"/>
</dbReference>
<dbReference type="STRING" id="120956.SAMN05421791_101146"/>
<dbReference type="Gene3D" id="1.10.101.10">
    <property type="entry name" value="PGBD-like superfamily/PGBD"/>
    <property type="match status" value="1"/>
</dbReference>
<dbReference type="InterPro" id="IPR036366">
    <property type="entry name" value="PGBDSf"/>
</dbReference>
<dbReference type="OrthoDB" id="9812068at2"/>
<keyword evidence="6" id="KW-0472">Membrane</keyword>
<dbReference type="PANTHER" id="PTHR32060">
    <property type="entry name" value="TAIL-SPECIFIC PROTEASE"/>
    <property type="match status" value="1"/>
</dbReference>
<dbReference type="Proteomes" id="UP000199708">
    <property type="component" value="Unassembled WGS sequence"/>
</dbReference>
<proteinExistence type="inferred from homology"/>
<evidence type="ECO:0000256" key="3">
    <source>
        <dbReference type="ARBA" id="ARBA00022801"/>
    </source>
</evidence>
<dbReference type="Pfam" id="PF22694">
    <property type="entry name" value="CtpB_N-like"/>
    <property type="match status" value="1"/>
</dbReference>
<evidence type="ECO:0000313" key="9">
    <source>
        <dbReference type="Proteomes" id="UP000199708"/>
    </source>
</evidence>
<dbReference type="GO" id="GO:0030288">
    <property type="term" value="C:outer membrane-bounded periplasmic space"/>
    <property type="evidence" value="ECO:0007669"/>
    <property type="project" value="TreeGrafter"/>
</dbReference>
<dbReference type="GO" id="GO:0008236">
    <property type="term" value="F:serine-type peptidase activity"/>
    <property type="evidence" value="ECO:0007669"/>
    <property type="project" value="UniProtKB-KW"/>
</dbReference>